<evidence type="ECO:0000313" key="11">
    <source>
        <dbReference type="Proteomes" id="UP001318401"/>
    </source>
</evidence>
<evidence type="ECO:0000256" key="3">
    <source>
        <dbReference type="ARBA" id="ARBA00022448"/>
    </source>
</evidence>
<reference evidence="8 11" key="1">
    <citation type="submission" date="2018-04" db="EMBL/GenBank/DDBJ databases">
        <authorList>
            <person name="Li G."/>
            <person name="Du W."/>
            <person name="Bai Y."/>
        </authorList>
    </citation>
    <scope>NUCLEOTIDE SEQUENCE [LARGE SCALE GENOMIC DNA]</scope>
    <source>
        <strain evidence="8 11">YYYZ-3</strain>
    </source>
</reference>
<reference evidence="9" key="2">
    <citation type="submission" date="2020-12" db="EMBL/GenBank/DDBJ databases">
        <title>Genome reconstruction of Halomonas venusta strain DSM 4743.</title>
        <authorList>
            <person name="Aguirre-Garrido J.F."/>
            <person name="Hernandez-Soto L.M."/>
            <person name="Martinez-Abarca F."/>
        </authorList>
    </citation>
    <scope>NUCLEOTIDE SEQUENCE</scope>
    <source>
        <strain evidence="9">4743</strain>
    </source>
</reference>
<evidence type="ECO:0000313" key="10">
    <source>
        <dbReference type="Proteomes" id="UP000663479"/>
    </source>
</evidence>
<name>A0AAP9ZN54_9GAMM</name>
<dbReference type="Gene3D" id="3.40.190.10">
    <property type="entry name" value="Periplasmic binding protein-like II"/>
    <property type="match status" value="2"/>
</dbReference>
<evidence type="ECO:0000256" key="4">
    <source>
        <dbReference type="ARBA" id="ARBA00022729"/>
    </source>
</evidence>
<dbReference type="InterPro" id="IPR006059">
    <property type="entry name" value="SBP"/>
</dbReference>
<dbReference type="SUPFAM" id="SSF53850">
    <property type="entry name" value="Periplasmic binding protein-like II"/>
    <property type="match status" value="1"/>
</dbReference>
<dbReference type="GO" id="GO:0042597">
    <property type="term" value="C:periplasmic space"/>
    <property type="evidence" value="ECO:0007669"/>
    <property type="project" value="UniProtKB-SubCell"/>
</dbReference>
<feature type="chain" id="PRO_5042950570" description="Probable sugar-binding periplasmic protein" evidence="7">
    <location>
        <begin position="31"/>
        <end position="431"/>
    </location>
</feature>
<sequence>MPSINMPVFNVPTFKKSVFALVVAAGTSMAASTTQANEVEVLHWWTSGGEARAANVLKELMEAEGYGWQDFAVAGGGGETAMTVLKSRAMSGNPPSAALINGPEIQEWGKLGLLGNLDEVATAEDWDDLLPEIVADIMRYDGHYVAVPANVHRVNWLWANPDVLEAAGVEMPTTLDELFTAGEAIREAGFVPLAHGGQAWQDATVFESVVLGSQGAEFYQQALVELDPEALGGEQMIAALEDFKRLRELMDEGMSGRDWNIATAMVIEGTAGFQLMGDWAKGEFTAAGLTAGEDYLCAAAPGTEDAFTFNIDSLTMFRMSDDAGREAQQTLARLVLEPTFQEAFNLAKGSIPARSDLDISDFDSCAQQSLADFQRTADEGGLVPSLAHGMAVRADVQGAIFDVVTNYFNDTNMPAEEAAERLVSAAETASF</sequence>
<evidence type="ECO:0000256" key="5">
    <source>
        <dbReference type="ARBA" id="ARBA00049629"/>
    </source>
</evidence>
<accession>A0AAP9ZN54</accession>
<evidence type="ECO:0000313" key="8">
    <source>
        <dbReference type="EMBL" id="NPT29710.1"/>
    </source>
</evidence>
<comment type="similarity">
    <text evidence="2">Belongs to the bacterial solute-binding protein 1 family.</text>
</comment>
<evidence type="ECO:0000256" key="2">
    <source>
        <dbReference type="ARBA" id="ARBA00008520"/>
    </source>
</evidence>
<dbReference type="KEGG" id="hvn:EI420_05595"/>
<comment type="function">
    <text evidence="5">Part of a binding-protein-dependent transport system for a sugar.</text>
</comment>
<keyword evidence="11" id="KW-1185">Reference proteome</keyword>
<dbReference type="InterPro" id="IPR050490">
    <property type="entry name" value="Bact_solute-bd_prot1"/>
</dbReference>
<evidence type="ECO:0000256" key="6">
    <source>
        <dbReference type="ARBA" id="ARBA00049753"/>
    </source>
</evidence>
<evidence type="ECO:0000256" key="1">
    <source>
        <dbReference type="ARBA" id="ARBA00004418"/>
    </source>
</evidence>
<dbReference type="EMBL" id="QDKN01000001">
    <property type="protein sequence ID" value="NPT29710.1"/>
    <property type="molecule type" value="Genomic_DNA"/>
</dbReference>
<evidence type="ECO:0000256" key="7">
    <source>
        <dbReference type="SAM" id="SignalP"/>
    </source>
</evidence>
<dbReference type="PANTHER" id="PTHR43649">
    <property type="entry name" value="ARABINOSE-BINDING PROTEIN-RELATED"/>
    <property type="match status" value="1"/>
</dbReference>
<keyword evidence="4 7" id="KW-0732">Signal</keyword>
<dbReference type="RefSeq" id="WP_125746511.1">
    <property type="nucleotide sequence ID" value="NZ_BJUL01000003.1"/>
</dbReference>
<dbReference type="Proteomes" id="UP001318401">
    <property type="component" value="Unassembled WGS sequence"/>
</dbReference>
<gene>
    <name evidence="8" type="ORF">DDR56_03815</name>
    <name evidence="9" type="ORF">JDS37_05230</name>
</gene>
<organism evidence="9 10">
    <name type="scientific">Vreelandella venusta</name>
    <dbReference type="NCBI Taxonomy" id="44935"/>
    <lineage>
        <taxon>Bacteria</taxon>
        <taxon>Pseudomonadati</taxon>
        <taxon>Pseudomonadota</taxon>
        <taxon>Gammaproteobacteria</taxon>
        <taxon>Oceanospirillales</taxon>
        <taxon>Halomonadaceae</taxon>
        <taxon>Vreelandella</taxon>
    </lineage>
</organism>
<comment type="subcellular location">
    <subcellularLocation>
        <location evidence="1">Periplasm</location>
    </subcellularLocation>
</comment>
<dbReference type="Proteomes" id="UP000663479">
    <property type="component" value="Chromosome"/>
</dbReference>
<dbReference type="PANTHER" id="PTHR43649:SF28">
    <property type="entry name" value="BINDING PROTEIN COMPONENT OF ABC SUGAR TRANSPORTER-RELATED"/>
    <property type="match status" value="1"/>
</dbReference>
<proteinExistence type="inferred from homology"/>
<evidence type="ECO:0000313" key="9">
    <source>
        <dbReference type="EMBL" id="QRL04362.1"/>
    </source>
</evidence>
<protein>
    <recommendedName>
        <fullName evidence="6">Probable sugar-binding periplasmic protein</fullName>
    </recommendedName>
</protein>
<dbReference type="EMBL" id="CP066539">
    <property type="protein sequence ID" value="QRL04362.1"/>
    <property type="molecule type" value="Genomic_DNA"/>
</dbReference>
<dbReference type="Pfam" id="PF01547">
    <property type="entry name" value="SBP_bac_1"/>
    <property type="match status" value="1"/>
</dbReference>
<dbReference type="AlphaFoldDB" id="A0AAP9ZN54"/>
<keyword evidence="3" id="KW-0813">Transport</keyword>
<feature type="signal peptide" evidence="7">
    <location>
        <begin position="1"/>
        <end position="30"/>
    </location>
</feature>